<evidence type="ECO:0000259" key="10">
    <source>
        <dbReference type="Pfam" id="PF22366"/>
    </source>
</evidence>
<dbReference type="AlphaFoldDB" id="A0A1J0KUQ5"/>
<evidence type="ECO:0000256" key="3">
    <source>
        <dbReference type="ARBA" id="ARBA00022630"/>
    </source>
</evidence>
<dbReference type="Proteomes" id="UP000182521">
    <property type="component" value="Chromosome"/>
</dbReference>
<comment type="similarity">
    <text evidence="1">Belongs to the NADH dehydrogenase family.</text>
</comment>
<evidence type="ECO:0000256" key="8">
    <source>
        <dbReference type="ARBA" id="ARBA00047599"/>
    </source>
</evidence>
<dbReference type="STRING" id="1542390.KX01_18"/>
<accession>A0A1J0KUQ5</accession>
<keyword evidence="12" id="KW-1185">Reference proteome</keyword>
<evidence type="ECO:0000256" key="4">
    <source>
        <dbReference type="ARBA" id="ARBA00022827"/>
    </source>
</evidence>
<evidence type="ECO:0000313" key="12">
    <source>
        <dbReference type="Proteomes" id="UP000182521"/>
    </source>
</evidence>
<evidence type="ECO:0000256" key="6">
    <source>
        <dbReference type="ARBA" id="ARBA00023002"/>
    </source>
</evidence>
<dbReference type="InterPro" id="IPR045024">
    <property type="entry name" value="NDH-2"/>
</dbReference>
<feature type="domain" description="External alternative NADH-ubiquinone oxidoreductase-like C-terminal" evidence="10">
    <location>
        <begin position="340"/>
        <end position="398"/>
    </location>
</feature>
<proteinExistence type="inferred from homology"/>
<keyword evidence="3" id="KW-0285">Flavoprotein</keyword>
<evidence type="ECO:0000256" key="5">
    <source>
        <dbReference type="ARBA" id="ARBA00022946"/>
    </source>
</evidence>
<evidence type="ECO:0000256" key="1">
    <source>
        <dbReference type="ARBA" id="ARBA00005272"/>
    </source>
</evidence>
<dbReference type="KEGG" id="frc:KX01_18"/>
<dbReference type="GO" id="GO:0050136">
    <property type="term" value="F:NADH dehydrogenase (quinone) (non-electrogenic) activity"/>
    <property type="evidence" value="ECO:0007669"/>
    <property type="project" value="UniProtKB-EC"/>
</dbReference>
<evidence type="ECO:0000256" key="2">
    <source>
        <dbReference type="ARBA" id="ARBA00012637"/>
    </source>
</evidence>
<keyword evidence="5" id="KW-0809">Transit peptide</keyword>
<dbReference type="PRINTS" id="PR00411">
    <property type="entry name" value="PNDRDTASEI"/>
</dbReference>
<dbReference type="PRINTS" id="PR00368">
    <property type="entry name" value="FADPNR"/>
</dbReference>
<name>A0A1J0KUQ5_9GAMM</name>
<dbReference type="EMBL" id="CP009654">
    <property type="protein sequence ID" value="APC97481.1"/>
    <property type="molecule type" value="Genomic_DNA"/>
</dbReference>
<feature type="domain" description="FAD/NAD(P)-binding" evidence="9">
    <location>
        <begin position="2"/>
        <end position="316"/>
    </location>
</feature>
<comment type="catalytic activity">
    <reaction evidence="8">
        <text>a quinone + NADH + H(+) = a quinol + NAD(+)</text>
        <dbReference type="Rhea" id="RHEA:46160"/>
        <dbReference type="ChEBI" id="CHEBI:15378"/>
        <dbReference type="ChEBI" id="CHEBI:24646"/>
        <dbReference type="ChEBI" id="CHEBI:57540"/>
        <dbReference type="ChEBI" id="CHEBI:57945"/>
        <dbReference type="ChEBI" id="CHEBI:132124"/>
        <dbReference type="EC" id="1.6.5.9"/>
    </reaction>
</comment>
<evidence type="ECO:0000259" key="9">
    <source>
        <dbReference type="Pfam" id="PF07992"/>
    </source>
</evidence>
<keyword evidence="7" id="KW-0520">NAD</keyword>
<dbReference type="PANTHER" id="PTHR43706:SF47">
    <property type="entry name" value="EXTERNAL NADH-UBIQUINONE OXIDOREDUCTASE 1, MITOCHONDRIAL-RELATED"/>
    <property type="match status" value="1"/>
</dbReference>
<gene>
    <name evidence="11" type="ORF">KX01_18</name>
</gene>
<dbReference type="Pfam" id="PF22366">
    <property type="entry name" value="NDH2_C"/>
    <property type="match status" value="1"/>
</dbReference>
<organism evidence="11 12">
    <name type="scientific">Francisella frigiditurris</name>
    <dbReference type="NCBI Taxonomy" id="1542390"/>
    <lineage>
        <taxon>Bacteria</taxon>
        <taxon>Pseudomonadati</taxon>
        <taxon>Pseudomonadota</taxon>
        <taxon>Gammaproteobacteria</taxon>
        <taxon>Thiotrichales</taxon>
        <taxon>Francisellaceae</taxon>
        <taxon>Francisella</taxon>
    </lineage>
</organism>
<dbReference type="SUPFAM" id="SSF51905">
    <property type="entry name" value="FAD/NAD(P)-binding domain"/>
    <property type="match status" value="2"/>
</dbReference>
<keyword evidence="4" id="KW-0274">FAD</keyword>
<protein>
    <recommendedName>
        <fullName evidence="2">NADH:ubiquinone reductase (non-electrogenic)</fullName>
        <ecNumber evidence="2">1.6.5.9</ecNumber>
    </recommendedName>
</protein>
<reference evidence="12" key="1">
    <citation type="submission" date="2014-10" db="EMBL/GenBank/DDBJ databases">
        <authorList>
            <person name="Kuske C.R."/>
            <person name="Challacombe J.F."/>
            <person name="Daligault H.E."/>
            <person name="Davenport K.W."/>
            <person name="Johnson S.L."/>
            <person name="Siddaramappa S."/>
            <person name="Petersen J.M."/>
        </authorList>
    </citation>
    <scope>NUCLEOTIDE SEQUENCE [LARGE SCALE GENOMIC DNA]</scope>
    <source>
        <strain evidence="12">CA97-1460</strain>
    </source>
</reference>
<keyword evidence="6" id="KW-0560">Oxidoreductase</keyword>
<dbReference type="InterPro" id="IPR023753">
    <property type="entry name" value="FAD/NAD-binding_dom"/>
</dbReference>
<sequence length="415" mass="47069">MKKVVIVGAGFAGINCALKLSKFSKHFEITLLDKNNHHVFQPMLYQAATAFIPLTSVAVPIRKIINNSKIDFHMDEVVSIDPDKQYVVTKDKKYEYDFLVVATGVEYDYFNNLHWKDNSLSLKTAADAQKMKYHILRQFELAENASSDEERKKYLTFIIIGAGATGVEITGALLDILSTDIFKSYKTFSRDNITVNLIDAGKTILSAFSEKLSNYAYDSLTKRGVKVYLNESVKDIIYNKVTTDKREYEGATIIWSALLSGSPLGDWMAKEMEKGKISVAPDLRHSKYKNIYFAGDISRCEKKPLPGLASVAKQQGKYIAQHIINTSIHKPCKDFKYKDLGTMAIIQKHSAIAQIFGFKLKGRLGWFIWGGVHITFLISMKNRFVVSFNWLSYYLFKRIGASEIINPEEKDKNPK</sequence>
<dbReference type="InterPro" id="IPR054585">
    <property type="entry name" value="NDH2-like_C"/>
</dbReference>
<dbReference type="EC" id="1.6.5.9" evidence="2"/>
<dbReference type="PANTHER" id="PTHR43706">
    <property type="entry name" value="NADH DEHYDROGENASE"/>
    <property type="match status" value="1"/>
</dbReference>
<evidence type="ECO:0000256" key="7">
    <source>
        <dbReference type="ARBA" id="ARBA00023027"/>
    </source>
</evidence>
<evidence type="ECO:0000313" key="11">
    <source>
        <dbReference type="EMBL" id="APC97481.1"/>
    </source>
</evidence>
<dbReference type="RefSeq" id="WP_071663062.1">
    <property type="nucleotide sequence ID" value="NZ_CP009654.1"/>
</dbReference>
<dbReference type="InterPro" id="IPR036188">
    <property type="entry name" value="FAD/NAD-bd_sf"/>
</dbReference>
<dbReference type="Pfam" id="PF07992">
    <property type="entry name" value="Pyr_redox_2"/>
    <property type="match status" value="1"/>
</dbReference>
<dbReference type="OrthoDB" id="9781621at2"/>
<dbReference type="Gene3D" id="3.50.50.100">
    <property type="match status" value="1"/>
</dbReference>